<name>A0A8H7GKJ5_9ASCO</name>
<accession>A0A8H7GKJ5</accession>
<protein>
    <submittedName>
        <fullName evidence="2">Uncharacterized protein</fullName>
    </submittedName>
</protein>
<evidence type="ECO:0000313" key="3">
    <source>
        <dbReference type="Proteomes" id="UP000649328"/>
    </source>
</evidence>
<evidence type="ECO:0000256" key="1">
    <source>
        <dbReference type="SAM" id="MobiDB-lite"/>
    </source>
</evidence>
<sequence length="80" mass="8541">MASPRASFVNENSVVGMILHVSEDTGKSPKDDTLEGSDGRKSDQKFSRGSIDSASPNQPLSSEGKEDMSQAMGKLRSLII</sequence>
<gene>
    <name evidence="2" type="ORF">HF325_006656</name>
</gene>
<reference evidence="2" key="1">
    <citation type="submission" date="2020-10" db="EMBL/GenBank/DDBJ databases">
        <title>The Whole-Genome Sequence of Metschnikowia persimmonesis, a Novel Endophytic Yeast Species Isolated from Medicinal Plant Diospyros kaki Thumb.</title>
        <authorList>
            <person name="Rahmat E."/>
            <person name="Kang Y."/>
        </authorList>
    </citation>
    <scope>NUCLEOTIDE SEQUENCE</scope>
    <source>
        <strain evidence="2">KIOM G15050</strain>
    </source>
</reference>
<comment type="caution">
    <text evidence="2">The sequence shown here is derived from an EMBL/GenBank/DDBJ whole genome shotgun (WGS) entry which is preliminary data.</text>
</comment>
<dbReference type="EMBL" id="JACBPP010000010">
    <property type="protein sequence ID" value="KAF7999124.1"/>
    <property type="molecule type" value="Genomic_DNA"/>
</dbReference>
<feature type="compositionally biased region" description="Polar residues" evidence="1">
    <location>
        <begin position="50"/>
        <end position="61"/>
    </location>
</feature>
<dbReference type="AlphaFoldDB" id="A0A8H7GKJ5"/>
<feature type="compositionally biased region" description="Basic and acidic residues" evidence="1">
    <location>
        <begin position="21"/>
        <end position="46"/>
    </location>
</feature>
<evidence type="ECO:0000313" key="2">
    <source>
        <dbReference type="EMBL" id="KAF7999124.1"/>
    </source>
</evidence>
<feature type="region of interest" description="Disordered" evidence="1">
    <location>
        <begin position="19"/>
        <end position="80"/>
    </location>
</feature>
<dbReference type="Proteomes" id="UP000649328">
    <property type="component" value="Unassembled WGS sequence"/>
</dbReference>
<organism evidence="2 3">
    <name type="scientific">Metschnikowia pulcherrima</name>
    <dbReference type="NCBI Taxonomy" id="27326"/>
    <lineage>
        <taxon>Eukaryota</taxon>
        <taxon>Fungi</taxon>
        <taxon>Dikarya</taxon>
        <taxon>Ascomycota</taxon>
        <taxon>Saccharomycotina</taxon>
        <taxon>Pichiomycetes</taxon>
        <taxon>Metschnikowiaceae</taxon>
        <taxon>Metschnikowia</taxon>
    </lineage>
</organism>
<keyword evidence="3" id="KW-1185">Reference proteome</keyword>
<proteinExistence type="predicted"/>